<dbReference type="AlphaFoldDB" id="A0A239NQT0"/>
<evidence type="ECO:0000256" key="1">
    <source>
        <dbReference type="SAM" id="Phobius"/>
    </source>
</evidence>
<evidence type="ECO:0000313" key="2">
    <source>
        <dbReference type="EMBL" id="SNT56758.1"/>
    </source>
</evidence>
<feature type="transmembrane region" description="Helical" evidence="1">
    <location>
        <begin position="12"/>
        <end position="31"/>
    </location>
</feature>
<organism evidence="2 3">
    <name type="scientific">Streptosporangium subroseum</name>
    <dbReference type="NCBI Taxonomy" id="106412"/>
    <lineage>
        <taxon>Bacteria</taxon>
        <taxon>Bacillati</taxon>
        <taxon>Actinomycetota</taxon>
        <taxon>Actinomycetes</taxon>
        <taxon>Streptosporangiales</taxon>
        <taxon>Streptosporangiaceae</taxon>
        <taxon>Streptosporangium</taxon>
    </lineage>
</organism>
<accession>A0A239NQT0</accession>
<protein>
    <submittedName>
        <fullName evidence="2">Uncharacterized protein</fullName>
    </submittedName>
</protein>
<proteinExistence type="predicted"/>
<dbReference type="Proteomes" id="UP000198282">
    <property type="component" value="Unassembled WGS sequence"/>
</dbReference>
<keyword evidence="1" id="KW-0812">Transmembrane</keyword>
<gene>
    <name evidence="2" type="ORF">SAMN05216276_10658</name>
</gene>
<evidence type="ECO:0000313" key="3">
    <source>
        <dbReference type="Proteomes" id="UP000198282"/>
    </source>
</evidence>
<keyword evidence="1" id="KW-1133">Transmembrane helix</keyword>
<keyword evidence="1" id="KW-0472">Membrane</keyword>
<sequence>MLREPRPARWWIVLAAILVGGTVYAVAWWLLRSLPPLPTVADEVTARQGAIQTALAVGAGIGAAITVMLTFRRLRH</sequence>
<feature type="transmembrane region" description="Helical" evidence="1">
    <location>
        <begin position="51"/>
        <end position="71"/>
    </location>
</feature>
<reference evidence="2 3" key="1">
    <citation type="submission" date="2017-06" db="EMBL/GenBank/DDBJ databases">
        <authorList>
            <person name="Kim H.J."/>
            <person name="Triplett B.A."/>
        </authorList>
    </citation>
    <scope>NUCLEOTIDE SEQUENCE [LARGE SCALE GENOMIC DNA]</scope>
    <source>
        <strain evidence="2 3">CGMCC 4.2132</strain>
    </source>
</reference>
<keyword evidence="3" id="KW-1185">Reference proteome</keyword>
<name>A0A239NQT0_9ACTN</name>
<dbReference type="EMBL" id="FZOD01000065">
    <property type="protein sequence ID" value="SNT56758.1"/>
    <property type="molecule type" value="Genomic_DNA"/>
</dbReference>